<dbReference type="OrthoDB" id="10517689at2759"/>
<reference evidence="5" key="2">
    <citation type="submission" date="2020-04" db="EMBL/GenBank/DDBJ databases">
        <authorList>
            <consortium name="NCBI Genome Project"/>
        </authorList>
    </citation>
    <scope>NUCLEOTIDE SEQUENCE</scope>
    <source>
        <strain evidence="5">CBS 304.34</strain>
    </source>
</reference>
<dbReference type="EMBL" id="MU003698">
    <property type="protein sequence ID" value="KAF2811562.1"/>
    <property type="molecule type" value="Genomic_DNA"/>
</dbReference>
<feature type="region of interest" description="Disordered" evidence="2">
    <location>
        <begin position="241"/>
        <end position="263"/>
    </location>
</feature>
<feature type="coiled-coil region" evidence="1">
    <location>
        <begin position="296"/>
        <end position="323"/>
    </location>
</feature>
<name>A0A6A6YRJ7_9PEZI</name>
<proteinExistence type="predicted"/>
<evidence type="ECO:0000313" key="4">
    <source>
        <dbReference type="Proteomes" id="UP000504636"/>
    </source>
</evidence>
<dbReference type="GeneID" id="54462846"/>
<accession>A0A6A6YRJ7</accession>
<gene>
    <name evidence="3 5" type="ORF">BDZ99DRAFT_475104</name>
</gene>
<evidence type="ECO:0000256" key="1">
    <source>
        <dbReference type="SAM" id="Coils"/>
    </source>
</evidence>
<reference evidence="3 5" key="1">
    <citation type="journal article" date="2020" name="Stud. Mycol.">
        <title>101 Dothideomycetes genomes: a test case for predicting lifestyles and emergence of pathogens.</title>
        <authorList>
            <person name="Haridas S."/>
            <person name="Albert R."/>
            <person name="Binder M."/>
            <person name="Bloem J."/>
            <person name="Labutti K."/>
            <person name="Salamov A."/>
            <person name="Andreopoulos B."/>
            <person name="Baker S."/>
            <person name="Barry K."/>
            <person name="Bills G."/>
            <person name="Bluhm B."/>
            <person name="Cannon C."/>
            <person name="Castanera R."/>
            <person name="Culley D."/>
            <person name="Daum C."/>
            <person name="Ezra D."/>
            <person name="Gonzalez J."/>
            <person name="Henrissat B."/>
            <person name="Kuo A."/>
            <person name="Liang C."/>
            <person name="Lipzen A."/>
            <person name="Lutzoni F."/>
            <person name="Magnuson J."/>
            <person name="Mondo S."/>
            <person name="Nolan M."/>
            <person name="Ohm R."/>
            <person name="Pangilinan J."/>
            <person name="Park H.-J."/>
            <person name="Ramirez L."/>
            <person name="Alfaro M."/>
            <person name="Sun H."/>
            <person name="Tritt A."/>
            <person name="Yoshinaga Y."/>
            <person name="Zwiers L.-H."/>
            <person name="Turgeon B."/>
            <person name="Goodwin S."/>
            <person name="Spatafora J."/>
            <person name="Crous P."/>
            <person name="Grigoriev I."/>
        </authorList>
    </citation>
    <scope>NUCLEOTIDE SEQUENCE</scope>
    <source>
        <strain evidence="3 5">CBS 304.34</strain>
    </source>
</reference>
<keyword evidence="1" id="KW-0175">Coiled coil</keyword>
<feature type="region of interest" description="Disordered" evidence="2">
    <location>
        <begin position="696"/>
        <end position="723"/>
    </location>
</feature>
<dbReference type="Proteomes" id="UP000504636">
    <property type="component" value="Unplaced"/>
</dbReference>
<protein>
    <submittedName>
        <fullName evidence="3 5">Uncharacterized protein</fullName>
    </submittedName>
</protein>
<organism evidence="3">
    <name type="scientific">Mytilinidion resinicola</name>
    <dbReference type="NCBI Taxonomy" id="574789"/>
    <lineage>
        <taxon>Eukaryota</taxon>
        <taxon>Fungi</taxon>
        <taxon>Dikarya</taxon>
        <taxon>Ascomycota</taxon>
        <taxon>Pezizomycotina</taxon>
        <taxon>Dothideomycetes</taxon>
        <taxon>Pleosporomycetidae</taxon>
        <taxon>Mytilinidiales</taxon>
        <taxon>Mytilinidiaceae</taxon>
        <taxon>Mytilinidion</taxon>
    </lineage>
</organism>
<dbReference type="AlphaFoldDB" id="A0A6A6YRJ7"/>
<sequence length="723" mass="81286">MTLQNSCSARLTVTIYQNNVACTLDREATVHHVKHVTITKTDEFTRADRYFISLACKSTSSLHHTCNTALVPQPHPPPTVRVSCIHQPQRIFLIASPIAVLPTLGTAHVGMSSSHAADGRAAFQNVADVLGDLLPQPRPTTTGDSGVSATNFQGTRRMFKECLAEEARKYLELVLREENRAASVQSSNRSSLVTTQSNASSVQCVASSASSVSLYPEPNYEPVSIPPAYSPVRPYKPFKYRLHRPHDPGAGSGHSPPGKQDTQHQLAQAFPTRTIIGPHSSFVNLVPSGIVPNWYVFELEGAVELLREQLEALKKTSTEQEENAVIMTTHIGHMQQELREKNGELAILRGQAQKFPQQLSDMQDQLTMSAGYLNATRIELDDAKDEICGLEEELVELQKQKDEENHKKDQEIARLRKSNRMFMALYKSEKDRADMATEQAENPTISTSCMLVMQQKVEEKDFQIAQLQEQLCALQFENGSLIASKDAEVKCLHGVHWGYVQDELRECKPVIPKPKVVQFLNQENYENLPVGYIVENSLPVVKYGRAQVLTEENAPYTGPIRPATPLTQEKLHGNEEQNALLKQFWKWRNPVAEGLDFPDVIAEHFETLRQGNLKQEREYETQRQRIAAENDRIYSMSLPSTPVHSPCSSPVLSRREDTYYPDYSELPVFPELQPRTERVWSVEELENAYKLRTNTTTEVPFSGPAPITPNTTRLRRSQLAGQP</sequence>
<dbReference type="RefSeq" id="XP_033578526.1">
    <property type="nucleotide sequence ID" value="XM_033721953.1"/>
</dbReference>
<evidence type="ECO:0000256" key="2">
    <source>
        <dbReference type="SAM" id="MobiDB-lite"/>
    </source>
</evidence>
<reference evidence="5" key="3">
    <citation type="submission" date="2025-04" db="UniProtKB">
        <authorList>
            <consortium name="RefSeq"/>
        </authorList>
    </citation>
    <scope>IDENTIFICATION</scope>
    <source>
        <strain evidence="5">CBS 304.34</strain>
    </source>
</reference>
<keyword evidence="4" id="KW-1185">Reference proteome</keyword>
<evidence type="ECO:0000313" key="5">
    <source>
        <dbReference type="RefSeq" id="XP_033578526.1"/>
    </source>
</evidence>
<feature type="coiled-coil region" evidence="1">
    <location>
        <begin position="380"/>
        <end position="414"/>
    </location>
</feature>
<evidence type="ECO:0000313" key="3">
    <source>
        <dbReference type="EMBL" id="KAF2811562.1"/>
    </source>
</evidence>